<protein>
    <submittedName>
        <fullName evidence="1">Uncharacterized protein</fullName>
    </submittedName>
</protein>
<sequence length="156" mass="16899">MPGAEDPSKDELLNELLEKELEEASLEEELVLLDATSAPSFNEVGAEQGLPCVSSASSSLGDLMRGVDLVFAILRTLKSGYVTSTSGRRTIRVEKYSQLDYEGRHRIGNVFGFPTLILSGDARHQTAINKGHEARELGMATFYLGTSQPLNNVPTG</sequence>
<dbReference type="Proteomes" id="UP001153076">
    <property type="component" value="Unassembled WGS sequence"/>
</dbReference>
<keyword evidence="2" id="KW-1185">Reference proteome</keyword>
<proteinExistence type="predicted"/>
<comment type="caution">
    <text evidence="1">The sequence shown here is derived from an EMBL/GenBank/DDBJ whole genome shotgun (WGS) entry which is preliminary data.</text>
</comment>
<accession>A0A9Q1GK42</accession>
<evidence type="ECO:0000313" key="2">
    <source>
        <dbReference type="Proteomes" id="UP001153076"/>
    </source>
</evidence>
<dbReference type="EMBL" id="JAKOGI010003343">
    <property type="protein sequence ID" value="KAJ8420555.1"/>
    <property type="molecule type" value="Genomic_DNA"/>
</dbReference>
<name>A0A9Q1GK42_9CARY</name>
<organism evidence="1 2">
    <name type="scientific">Carnegiea gigantea</name>
    <dbReference type="NCBI Taxonomy" id="171969"/>
    <lineage>
        <taxon>Eukaryota</taxon>
        <taxon>Viridiplantae</taxon>
        <taxon>Streptophyta</taxon>
        <taxon>Embryophyta</taxon>
        <taxon>Tracheophyta</taxon>
        <taxon>Spermatophyta</taxon>
        <taxon>Magnoliopsida</taxon>
        <taxon>eudicotyledons</taxon>
        <taxon>Gunneridae</taxon>
        <taxon>Pentapetalae</taxon>
        <taxon>Caryophyllales</taxon>
        <taxon>Cactineae</taxon>
        <taxon>Cactaceae</taxon>
        <taxon>Cactoideae</taxon>
        <taxon>Echinocereeae</taxon>
        <taxon>Carnegiea</taxon>
    </lineage>
</organism>
<dbReference type="AlphaFoldDB" id="A0A9Q1GK42"/>
<gene>
    <name evidence="1" type="ORF">Cgig2_014918</name>
</gene>
<reference evidence="1" key="1">
    <citation type="submission" date="2022-04" db="EMBL/GenBank/DDBJ databases">
        <title>Carnegiea gigantea Genome sequencing and assembly v2.</title>
        <authorList>
            <person name="Copetti D."/>
            <person name="Sanderson M.J."/>
            <person name="Burquez A."/>
            <person name="Wojciechowski M.F."/>
        </authorList>
    </citation>
    <scope>NUCLEOTIDE SEQUENCE</scope>
    <source>
        <strain evidence="1">SGP5-SGP5p</strain>
        <tissue evidence="1">Aerial part</tissue>
    </source>
</reference>
<evidence type="ECO:0000313" key="1">
    <source>
        <dbReference type="EMBL" id="KAJ8420555.1"/>
    </source>
</evidence>